<proteinExistence type="predicted"/>
<dbReference type="AlphaFoldDB" id="A0A1T5K3M2"/>
<keyword evidence="2" id="KW-0472">Membrane</keyword>
<evidence type="ECO:0000256" key="2">
    <source>
        <dbReference type="SAM" id="Phobius"/>
    </source>
</evidence>
<dbReference type="RefSeq" id="WP_079573636.1">
    <property type="nucleotide sequence ID" value="NZ_FUZQ01000003.1"/>
</dbReference>
<evidence type="ECO:0000313" key="3">
    <source>
        <dbReference type="EMBL" id="SKC58174.1"/>
    </source>
</evidence>
<evidence type="ECO:0000256" key="1">
    <source>
        <dbReference type="SAM" id="MobiDB-lite"/>
    </source>
</evidence>
<protein>
    <submittedName>
        <fullName evidence="3">Uncharacterized protein</fullName>
    </submittedName>
</protein>
<feature type="region of interest" description="Disordered" evidence="1">
    <location>
        <begin position="221"/>
        <end position="386"/>
    </location>
</feature>
<dbReference type="Proteomes" id="UP000189777">
    <property type="component" value="Unassembled WGS sequence"/>
</dbReference>
<dbReference type="STRING" id="526729.SAMN04324258_1798"/>
<feature type="compositionally biased region" description="Polar residues" evidence="1">
    <location>
        <begin position="347"/>
        <end position="365"/>
    </location>
</feature>
<dbReference type="EMBL" id="FUZQ01000003">
    <property type="protein sequence ID" value="SKC58174.1"/>
    <property type="molecule type" value="Genomic_DNA"/>
</dbReference>
<accession>A0A1T5K3M2</accession>
<feature type="compositionally biased region" description="Low complexity" evidence="1">
    <location>
        <begin position="292"/>
        <end position="331"/>
    </location>
</feature>
<keyword evidence="2" id="KW-0812">Transmembrane</keyword>
<evidence type="ECO:0000313" key="4">
    <source>
        <dbReference type="Proteomes" id="UP000189777"/>
    </source>
</evidence>
<reference evidence="3 4" key="1">
    <citation type="submission" date="2017-02" db="EMBL/GenBank/DDBJ databases">
        <authorList>
            <person name="Peterson S.W."/>
        </authorList>
    </citation>
    <scope>NUCLEOTIDE SEQUENCE [LARGE SCALE GENOMIC DNA]</scope>
    <source>
        <strain evidence="3 4">DSM 21481</strain>
    </source>
</reference>
<sequence>MTETAGDDAPSRAGFVDDAIRRMRVAAAAAGRGGAPGAAGTADPEAQRTALAALPPDDQLLLWATHVQRHEPAAVAAALGTHTRAVPRLLGQAEQALAAALEAAHAHGCPPGCAATRRALGDLTHRRVQPAQETEPEDHLVACPACLHAFVDVREPAWALRDAGPRLLAGGWRPAAVLAATADRPATPAPRPVRRQSWLIVAGTVACVAVAGVAIALGSGDAAPAAPGPGSSPEATTVGTVPDGGVSPAVAPTSTTREGGPSAGPMPSGDATETPTGEPSPTPSGDDDSVDPDPSATSSPTRGDDPTSSPTSSSSGSPSTPSSPRPSSTTPPEDPPTEEEPAPTDSGTPSEDPTNEPTDGTSTEPAPTPSADPEPTGEPGPTEPTE</sequence>
<organism evidence="3 4">
    <name type="scientific">Krasilnikoviella flava</name>
    <dbReference type="NCBI Taxonomy" id="526729"/>
    <lineage>
        <taxon>Bacteria</taxon>
        <taxon>Bacillati</taxon>
        <taxon>Actinomycetota</taxon>
        <taxon>Actinomycetes</taxon>
        <taxon>Micrococcales</taxon>
        <taxon>Promicromonosporaceae</taxon>
        <taxon>Krasilnikoviella</taxon>
    </lineage>
</organism>
<name>A0A1T5K3M2_9MICO</name>
<feature type="transmembrane region" description="Helical" evidence="2">
    <location>
        <begin position="198"/>
        <end position="217"/>
    </location>
</feature>
<keyword evidence="2" id="KW-1133">Transmembrane helix</keyword>
<keyword evidence="4" id="KW-1185">Reference proteome</keyword>
<feature type="compositionally biased region" description="Pro residues" evidence="1">
    <location>
        <begin position="366"/>
        <end position="386"/>
    </location>
</feature>
<dbReference type="OrthoDB" id="5146719at2"/>
<gene>
    <name evidence="3" type="ORF">SAMN04324258_1798</name>
</gene>
<feature type="compositionally biased region" description="Low complexity" evidence="1">
    <location>
        <begin position="221"/>
        <end position="233"/>
    </location>
</feature>